<reference evidence="1 2" key="1">
    <citation type="submission" date="2017-08" db="EMBL/GenBank/DDBJ databases">
        <title>The complete genome sequence of Nocardiopsis gilva YIM 90087.</title>
        <authorList>
            <person name="Yin M."/>
            <person name="Tang S."/>
        </authorList>
    </citation>
    <scope>NUCLEOTIDE SEQUENCE [LARGE SCALE GENOMIC DNA]</scope>
    <source>
        <strain evidence="1 2">YIM 90087</strain>
    </source>
</reference>
<dbReference type="KEGG" id="ngv:CDO52_06140"/>
<dbReference type="Proteomes" id="UP000215005">
    <property type="component" value="Chromosome"/>
</dbReference>
<accession>A0A223S2X8</accession>
<protein>
    <submittedName>
        <fullName evidence="1">Uncharacterized protein</fullName>
    </submittedName>
</protein>
<gene>
    <name evidence="1" type="ORF">CDO52_06140</name>
</gene>
<name>A0A223S2X8_9ACTN</name>
<dbReference type="AlphaFoldDB" id="A0A223S2X8"/>
<evidence type="ECO:0000313" key="2">
    <source>
        <dbReference type="Proteomes" id="UP000215005"/>
    </source>
</evidence>
<dbReference type="EMBL" id="CP022753">
    <property type="protein sequence ID" value="ASU82427.1"/>
    <property type="molecule type" value="Genomic_DNA"/>
</dbReference>
<proteinExistence type="predicted"/>
<organism evidence="1 2">
    <name type="scientific">Nocardiopsis gilva YIM 90087</name>
    <dbReference type="NCBI Taxonomy" id="1235441"/>
    <lineage>
        <taxon>Bacteria</taxon>
        <taxon>Bacillati</taxon>
        <taxon>Actinomycetota</taxon>
        <taxon>Actinomycetes</taxon>
        <taxon>Streptosporangiales</taxon>
        <taxon>Nocardiopsidaceae</taxon>
        <taxon>Nocardiopsis</taxon>
    </lineage>
</organism>
<keyword evidence="2" id="KW-1185">Reference proteome</keyword>
<sequence length="250" mass="28176">MTLSMAAPATANTSAESPVKRAYTQTDITTVGAEQCDLPVEERSGNWLCLSDKQKQAEAHDAAVKAADEATGQQKQTYCTSQACWSRYSSVSSNFSSVGYFGFGPYLLGKVNVYFRTDLRRFHSVSQPVLFRASTNLSNLTMSGERFTYPRFRPEGMPVSAGTTFKSYSQLSTAANQLVQWKPSGYRITDTTARVGGVVHQWSWQKQGYPGTWYVYGKSVKFNKYRYGYRYGSVHYLPKDPVRYGWRPLR</sequence>
<evidence type="ECO:0000313" key="1">
    <source>
        <dbReference type="EMBL" id="ASU82427.1"/>
    </source>
</evidence>